<evidence type="ECO:0000256" key="2">
    <source>
        <dbReference type="ARBA" id="ARBA00022714"/>
    </source>
</evidence>
<dbReference type="InterPro" id="IPR042128">
    <property type="entry name" value="NuoE_dom"/>
</dbReference>
<evidence type="ECO:0000256" key="3">
    <source>
        <dbReference type="ARBA" id="ARBA00022723"/>
    </source>
</evidence>
<dbReference type="SUPFAM" id="SSF52833">
    <property type="entry name" value="Thioredoxin-like"/>
    <property type="match status" value="1"/>
</dbReference>
<feature type="compositionally biased region" description="Low complexity" evidence="7">
    <location>
        <begin position="53"/>
        <end position="77"/>
    </location>
</feature>
<comment type="similarity">
    <text evidence="1">Belongs to the complex I 24 kDa subunit family.</text>
</comment>
<dbReference type="InterPro" id="IPR032675">
    <property type="entry name" value="LRR_dom_sf"/>
</dbReference>
<dbReference type="FunFam" id="3.40.30.10:FF:000097">
    <property type="entry name" value="NADH dehydrogenase [ubiquinone] flavoprotein 2"/>
    <property type="match status" value="1"/>
</dbReference>
<keyword evidence="3" id="KW-0479">Metal-binding</keyword>
<dbReference type="Pfam" id="PF12937">
    <property type="entry name" value="F-box-like"/>
    <property type="match status" value="1"/>
</dbReference>
<name>A0A8T2YW39_POPDE</name>
<feature type="compositionally biased region" description="Polar residues" evidence="7">
    <location>
        <begin position="14"/>
        <end position="25"/>
    </location>
</feature>
<sequence>MHFENQPHILPATPSGSIASFTSMDTPHRAKKHRGSYSCGRCGLPKKGHVCHLPLSTTTTPTQTPTDSSVSVSTSTSRPPPPSRQQHSNLRRALSFDDTDLRCESSDIEIDESELDLFDSGSGKLPVSCMWEILRRLPPEGLLAAARVCKGWRETARRLWRAAEELRLTVPPRTQLVFVGSLLRRCTGLSRLSLRSESDLDATMLACIAFSCPNLEVMEFSTSETLANRITGDELGCFVANKRCLRSLKMEGCSNLGGFVLCSSSLSTLWLSDLYCLSKMVFNCPNLKEISLDFSRQENESTDLIAMVDGLGRSCPRLQNIHVASFRLSHATVLALTAANLRGLRMLSLVFGTEITDASVAAISQSYSNLELLDLSGSSISDSGIGMICNVFPGTLSRLLLALCPNITSSGIQFATAQLPLLELMDCGMTICDPSSQNPTCNESGDFELQMTFKNKLHLIYQKLIIKHSRLKKLSLWGCSGLDALYLNCPELNDLNLNSCKNLHPERVLLQCPSLESVHASGCHRLLTGAIQSQVSNNLDAMENQSPHKRLADGSKRVRVPLFLSQQPCDEDKKRRRIGSRPCKVAKVIEVAPIRVYEVATFYSMFNRSPVGKYHLLVCGTTPCMIRGSREIEDALLKHLGVKRNEVTKDGLFSVGEMECMGCCVNAPMITVADYSNGSEGYTYNYYEDVTPKRVVEIVEMLRKGEKPPHGTQNPKRIKCGPEGGNTTLHGEPKPPPCRDLDSC</sequence>
<dbReference type="GO" id="GO:0006120">
    <property type="term" value="P:mitochondrial electron transport, NADH to ubiquinone"/>
    <property type="evidence" value="ECO:0007669"/>
    <property type="project" value="TreeGrafter"/>
</dbReference>
<accession>A0A8T2YW39</accession>
<keyword evidence="10" id="KW-1185">Reference proteome</keyword>
<comment type="caution">
    <text evidence="9">The sequence shown here is derived from an EMBL/GenBank/DDBJ whole genome shotgun (WGS) entry which is preliminary data.</text>
</comment>
<dbReference type="GO" id="GO:0051537">
    <property type="term" value="F:2 iron, 2 sulfur cluster binding"/>
    <property type="evidence" value="ECO:0007669"/>
    <property type="project" value="UniProtKB-KW"/>
</dbReference>
<dbReference type="PROSITE" id="PS01099">
    <property type="entry name" value="COMPLEX1_24K"/>
    <property type="match status" value="1"/>
</dbReference>
<evidence type="ECO:0000256" key="1">
    <source>
        <dbReference type="ARBA" id="ARBA00010643"/>
    </source>
</evidence>
<feature type="region of interest" description="Disordered" evidence="7">
    <location>
        <begin position="53"/>
        <end position="91"/>
    </location>
</feature>
<feature type="region of interest" description="Disordered" evidence="7">
    <location>
        <begin position="704"/>
        <end position="744"/>
    </location>
</feature>
<dbReference type="PANTHER" id="PTHR10371">
    <property type="entry name" value="NADH DEHYDROGENASE UBIQUINONE FLAVOPROTEIN 2, MITOCHONDRIAL"/>
    <property type="match status" value="1"/>
</dbReference>
<evidence type="ECO:0000256" key="4">
    <source>
        <dbReference type="ARBA" id="ARBA00023004"/>
    </source>
</evidence>
<dbReference type="GO" id="GO:0046872">
    <property type="term" value="F:metal ion binding"/>
    <property type="evidence" value="ECO:0007669"/>
    <property type="project" value="UniProtKB-KW"/>
</dbReference>
<dbReference type="Gene3D" id="1.10.10.1590">
    <property type="entry name" value="NADH-quinone oxidoreductase subunit E"/>
    <property type="match status" value="1"/>
</dbReference>
<keyword evidence="4" id="KW-0408">Iron</keyword>
<keyword evidence="2" id="KW-0001">2Fe-2S</keyword>
<feature type="domain" description="F-box" evidence="8">
    <location>
        <begin position="124"/>
        <end position="161"/>
    </location>
</feature>
<feature type="compositionally biased region" description="Basic and acidic residues" evidence="7">
    <location>
        <begin position="731"/>
        <end position="744"/>
    </location>
</feature>
<dbReference type="InterPro" id="IPR036047">
    <property type="entry name" value="F-box-like_dom_sf"/>
</dbReference>
<dbReference type="Gene3D" id="3.80.10.10">
    <property type="entry name" value="Ribonuclease Inhibitor"/>
    <property type="match status" value="3"/>
</dbReference>
<dbReference type="InterPro" id="IPR036249">
    <property type="entry name" value="Thioredoxin-like_sf"/>
</dbReference>
<evidence type="ECO:0000256" key="5">
    <source>
        <dbReference type="ARBA" id="ARBA00023014"/>
    </source>
</evidence>
<dbReference type="Pfam" id="PF01257">
    <property type="entry name" value="2Fe-2S_thioredx"/>
    <property type="match status" value="1"/>
</dbReference>
<comment type="cofactor">
    <cofactor evidence="6">
        <name>[2Fe-2S] cluster</name>
        <dbReference type="ChEBI" id="CHEBI:190135"/>
    </cofactor>
</comment>
<dbReference type="Proteomes" id="UP000807159">
    <property type="component" value="Chromosome 5"/>
</dbReference>
<keyword evidence="5" id="KW-0411">Iron-sulfur</keyword>
<evidence type="ECO:0000256" key="6">
    <source>
        <dbReference type="ARBA" id="ARBA00034078"/>
    </source>
</evidence>
<dbReference type="SUPFAM" id="SSF81383">
    <property type="entry name" value="F-box domain"/>
    <property type="match status" value="1"/>
</dbReference>
<organism evidence="9 10">
    <name type="scientific">Populus deltoides</name>
    <name type="common">Eastern poplar</name>
    <name type="synonym">Eastern cottonwood</name>
    <dbReference type="NCBI Taxonomy" id="3696"/>
    <lineage>
        <taxon>Eukaryota</taxon>
        <taxon>Viridiplantae</taxon>
        <taxon>Streptophyta</taxon>
        <taxon>Embryophyta</taxon>
        <taxon>Tracheophyta</taxon>
        <taxon>Spermatophyta</taxon>
        <taxon>Magnoliopsida</taxon>
        <taxon>eudicotyledons</taxon>
        <taxon>Gunneridae</taxon>
        <taxon>Pentapetalae</taxon>
        <taxon>rosids</taxon>
        <taxon>fabids</taxon>
        <taxon>Malpighiales</taxon>
        <taxon>Salicaceae</taxon>
        <taxon>Saliceae</taxon>
        <taxon>Populus</taxon>
    </lineage>
</organism>
<gene>
    <name evidence="9" type="ORF">H0E87_011196</name>
</gene>
<proteinExistence type="inferred from homology"/>
<dbReference type="SUPFAM" id="SSF52047">
    <property type="entry name" value="RNI-like"/>
    <property type="match status" value="1"/>
</dbReference>
<evidence type="ECO:0000259" key="8">
    <source>
        <dbReference type="Pfam" id="PF12937"/>
    </source>
</evidence>
<dbReference type="InterPro" id="IPR001810">
    <property type="entry name" value="F-box_dom"/>
</dbReference>
<feature type="region of interest" description="Disordered" evidence="7">
    <location>
        <begin position="1"/>
        <end position="37"/>
    </location>
</feature>
<dbReference type="PANTHER" id="PTHR10371:SF3">
    <property type="entry name" value="NADH DEHYDROGENASE [UBIQUINONE] FLAVOPROTEIN 2, MITOCHONDRIAL"/>
    <property type="match status" value="1"/>
</dbReference>
<dbReference type="GO" id="GO:0005739">
    <property type="term" value="C:mitochondrion"/>
    <property type="evidence" value="ECO:0007669"/>
    <property type="project" value="GOC"/>
</dbReference>
<reference evidence="9" key="1">
    <citation type="journal article" date="2021" name="J. Hered.">
        <title>Genome Assembly of Salicaceae Populus deltoides (Eastern Cottonwood) I-69 Based on Nanopore Sequencing and Hi-C Technologies.</title>
        <authorList>
            <person name="Bai S."/>
            <person name="Wu H."/>
            <person name="Zhang J."/>
            <person name="Pan Z."/>
            <person name="Zhao W."/>
            <person name="Li Z."/>
            <person name="Tong C."/>
        </authorList>
    </citation>
    <scope>NUCLEOTIDE SEQUENCE</scope>
    <source>
        <tissue evidence="9">Leaf</tissue>
    </source>
</reference>
<dbReference type="InterPro" id="IPR002023">
    <property type="entry name" value="NuoE-like"/>
</dbReference>
<dbReference type="GO" id="GO:0003954">
    <property type="term" value="F:NADH dehydrogenase activity"/>
    <property type="evidence" value="ECO:0007669"/>
    <property type="project" value="TreeGrafter"/>
</dbReference>
<dbReference type="InterPro" id="IPR041921">
    <property type="entry name" value="NuoE_N"/>
</dbReference>
<dbReference type="AlphaFoldDB" id="A0A8T2YW39"/>
<dbReference type="EMBL" id="JACEGQ020000005">
    <property type="protein sequence ID" value="KAH8509347.1"/>
    <property type="molecule type" value="Genomic_DNA"/>
</dbReference>
<evidence type="ECO:0000313" key="9">
    <source>
        <dbReference type="EMBL" id="KAH8509347.1"/>
    </source>
</evidence>
<evidence type="ECO:0000313" key="10">
    <source>
        <dbReference type="Proteomes" id="UP000807159"/>
    </source>
</evidence>
<protein>
    <recommendedName>
        <fullName evidence="8">F-box domain-containing protein</fullName>
    </recommendedName>
</protein>
<dbReference type="Gene3D" id="3.40.30.10">
    <property type="entry name" value="Glutaredoxin"/>
    <property type="match status" value="1"/>
</dbReference>
<dbReference type="CDD" id="cd03064">
    <property type="entry name" value="TRX_Fd_NuoE"/>
    <property type="match status" value="1"/>
</dbReference>
<evidence type="ECO:0000256" key="7">
    <source>
        <dbReference type="SAM" id="MobiDB-lite"/>
    </source>
</evidence>